<dbReference type="RefSeq" id="WP_253754721.1">
    <property type="nucleotide sequence ID" value="NZ_JAMZDZ010000001.1"/>
</dbReference>
<evidence type="ECO:0000313" key="2">
    <source>
        <dbReference type="Proteomes" id="UP001595816"/>
    </source>
</evidence>
<sequence>MAYTSIRVTTEVRDRLALIADQRGISLGKLLMEFAEKTLTPDELKARGHVVHEYFRDTFGIVTTDEGVAAAHKWLDEL</sequence>
<name>A0ABV8LL27_9ACTN</name>
<evidence type="ECO:0008006" key="3">
    <source>
        <dbReference type="Google" id="ProtNLM"/>
    </source>
</evidence>
<evidence type="ECO:0000313" key="1">
    <source>
        <dbReference type="EMBL" id="MFC4131308.1"/>
    </source>
</evidence>
<comment type="caution">
    <text evidence="1">The sequence shown here is derived from an EMBL/GenBank/DDBJ whole genome shotgun (WGS) entry which is preliminary data.</text>
</comment>
<protein>
    <recommendedName>
        <fullName evidence="3">Ribbon-helix-helix protein CopG domain-containing protein</fullName>
    </recommendedName>
</protein>
<proteinExistence type="predicted"/>
<gene>
    <name evidence="1" type="ORF">ACFOZ4_11910</name>
</gene>
<dbReference type="Proteomes" id="UP001595816">
    <property type="component" value="Unassembled WGS sequence"/>
</dbReference>
<keyword evidence="2" id="KW-1185">Reference proteome</keyword>
<organism evidence="1 2">
    <name type="scientific">Hamadaea flava</name>
    <dbReference type="NCBI Taxonomy" id="1742688"/>
    <lineage>
        <taxon>Bacteria</taxon>
        <taxon>Bacillati</taxon>
        <taxon>Actinomycetota</taxon>
        <taxon>Actinomycetes</taxon>
        <taxon>Micromonosporales</taxon>
        <taxon>Micromonosporaceae</taxon>
        <taxon>Hamadaea</taxon>
    </lineage>
</organism>
<accession>A0ABV8LL27</accession>
<reference evidence="2" key="1">
    <citation type="journal article" date="2019" name="Int. J. Syst. Evol. Microbiol.">
        <title>The Global Catalogue of Microorganisms (GCM) 10K type strain sequencing project: providing services to taxonomists for standard genome sequencing and annotation.</title>
        <authorList>
            <consortium name="The Broad Institute Genomics Platform"/>
            <consortium name="The Broad Institute Genome Sequencing Center for Infectious Disease"/>
            <person name="Wu L."/>
            <person name="Ma J."/>
        </authorList>
    </citation>
    <scope>NUCLEOTIDE SEQUENCE [LARGE SCALE GENOMIC DNA]</scope>
    <source>
        <strain evidence="2">CGMCC 4.7289</strain>
    </source>
</reference>
<dbReference type="EMBL" id="JBHSAY010000006">
    <property type="protein sequence ID" value="MFC4131308.1"/>
    <property type="molecule type" value="Genomic_DNA"/>
</dbReference>